<dbReference type="Proteomes" id="UP000229498">
    <property type="component" value="Unassembled WGS sequence"/>
</dbReference>
<evidence type="ECO:0000313" key="5">
    <source>
        <dbReference type="Proteomes" id="UP000229498"/>
    </source>
</evidence>
<dbReference type="PANTHER" id="PTHR45875:SF1">
    <property type="entry name" value="METHYLTRANSFERASE N6AMT1"/>
    <property type="match status" value="1"/>
</dbReference>
<keyword evidence="5" id="KW-1185">Reference proteome</keyword>
<sequence>MRPSEYTAALIQALRQRRHAVEGADALEIGFGSGVVLAALGAMGAGALCGVDIEAEAVESGAALLRDLGLAEVSTLHRGDMWGPVAGRRFGLIVANLPHFPMPPAEYGGRRPSWSSGGADGRRYLEVFVSGLSEHLAPGGRALLTHNAFSGLATTRAQAESAGLAMRPALTTLVHITEDKLARMTATVLAREEGRTIFRYGPYVFGEMLVVEIARPGDLGADG</sequence>
<dbReference type="Gene3D" id="3.40.50.150">
    <property type="entry name" value="Vaccinia Virus protein VP39"/>
    <property type="match status" value="1"/>
</dbReference>
<dbReference type="InterPro" id="IPR029063">
    <property type="entry name" value="SAM-dependent_MTases_sf"/>
</dbReference>
<evidence type="ECO:0000256" key="1">
    <source>
        <dbReference type="ARBA" id="ARBA00022603"/>
    </source>
</evidence>
<comment type="caution">
    <text evidence="4">The sequence shown here is derived from an EMBL/GenBank/DDBJ whole genome shotgun (WGS) entry which is preliminary data.</text>
</comment>
<dbReference type="GO" id="GO:0035657">
    <property type="term" value="C:eRF1 methyltransferase complex"/>
    <property type="evidence" value="ECO:0007669"/>
    <property type="project" value="TreeGrafter"/>
</dbReference>
<dbReference type="EMBL" id="PHIG01000063">
    <property type="protein sequence ID" value="PJK27441.1"/>
    <property type="molecule type" value="Genomic_DNA"/>
</dbReference>
<dbReference type="InterPro" id="IPR052190">
    <property type="entry name" value="Euk-Arch_PrmC-MTase"/>
</dbReference>
<dbReference type="GO" id="GO:0032259">
    <property type="term" value="P:methylation"/>
    <property type="evidence" value="ECO:0007669"/>
    <property type="project" value="UniProtKB-KW"/>
</dbReference>
<dbReference type="PANTHER" id="PTHR45875">
    <property type="entry name" value="METHYLTRANSFERASE N6AMT1"/>
    <property type="match status" value="1"/>
</dbReference>
<proteinExistence type="predicted"/>
<dbReference type="SUPFAM" id="SSF53335">
    <property type="entry name" value="S-adenosyl-L-methionine-dependent methyltransferases"/>
    <property type="match status" value="1"/>
</dbReference>
<evidence type="ECO:0008006" key="6">
    <source>
        <dbReference type="Google" id="ProtNLM"/>
    </source>
</evidence>
<keyword evidence="2" id="KW-0808">Transferase</keyword>
<evidence type="ECO:0000256" key="3">
    <source>
        <dbReference type="ARBA" id="ARBA00022691"/>
    </source>
</evidence>
<gene>
    <name evidence="4" type="ORF">CVT23_21180</name>
</gene>
<organism evidence="4 5">
    <name type="scientific">Minwuia thermotolerans</name>
    <dbReference type="NCBI Taxonomy" id="2056226"/>
    <lineage>
        <taxon>Bacteria</taxon>
        <taxon>Pseudomonadati</taxon>
        <taxon>Pseudomonadota</taxon>
        <taxon>Alphaproteobacteria</taxon>
        <taxon>Minwuiales</taxon>
        <taxon>Minwuiaceae</taxon>
        <taxon>Minwuia</taxon>
    </lineage>
</organism>
<keyword evidence="3" id="KW-0949">S-adenosyl-L-methionine</keyword>
<dbReference type="GO" id="GO:0008757">
    <property type="term" value="F:S-adenosylmethionine-dependent methyltransferase activity"/>
    <property type="evidence" value="ECO:0007669"/>
    <property type="project" value="TreeGrafter"/>
</dbReference>
<evidence type="ECO:0000256" key="2">
    <source>
        <dbReference type="ARBA" id="ARBA00022679"/>
    </source>
</evidence>
<reference evidence="4 5" key="1">
    <citation type="submission" date="2017-11" db="EMBL/GenBank/DDBJ databases">
        <title>Draft genome sequence of Rhizobiales bacterium SY3-13.</title>
        <authorList>
            <person name="Sun C."/>
        </authorList>
    </citation>
    <scope>NUCLEOTIDE SEQUENCE [LARGE SCALE GENOMIC DNA]</scope>
    <source>
        <strain evidence="4 5">SY3-13</strain>
    </source>
</reference>
<dbReference type="GO" id="GO:0008276">
    <property type="term" value="F:protein methyltransferase activity"/>
    <property type="evidence" value="ECO:0007669"/>
    <property type="project" value="TreeGrafter"/>
</dbReference>
<evidence type="ECO:0000313" key="4">
    <source>
        <dbReference type="EMBL" id="PJK27441.1"/>
    </source>
</evidence>
<dbReference type="AlphaFoldDB" id="A0A2M9FVE5"/>
<name>A0A2M9FVE5_9PROT</name>
<accession>A0A2M9FVE5</accession>
<protein>
    <recommendedName>
        <fullName evidence="6">Methyltransferase domain-containing protein</fullName>
    </recommendedName>
</protein>
<keyword evidence="1" id="KW-0489">Methyltransferase</keyword>